<keyword evidence="3" id="KW-1185">Reference proteome</keyword>
<name>A0ABW2QV87_9NEIS</name>
<evidence type="ECO:0000256" key="1">
    <source>
        <dbReference type="SAM" id="Phobius"/>
    </source>
</evidence>
<keyword evidence="1" id="KW-0812">Transmembrane</keyword>
<comment type="caution">
    <text evidence="2">The sequence shown here is derived from an EMBL/GenBank/DDBJ whole genome shotgun (WGS) entry which is preliminary data.</text>
</comment>
<organism evidence="2 3">
    <name type="scientific">Iodobacter arcticus</name>
    <dbReference type="NCBI Taxonomy" id="590593"/>
    <lineage>
        <taxon>Bacteria</taxon>
        <taxon>Pseudomonadati</taxon>
        <taxon>Pseudomonadota</taxon>
        <taxon>Betaproteobacteria</taxon>
        <taxon>Neisseriales</taxon>
        <taxon>Chitinibacteraceae</taxon>
        <taxon>Iodobacter</taxon>
    </lineage>
</organism>
<feature type="transmembrane region" description="Helical" evidence="1">
    <location>
        <begin position="20"/>
        <end position="38"/>
    </location>
</feature>
<reference evidence="3" key="1">
    <citation type="journal article" date="2019" name="Int. J. Syst. Evol. Microbiol.">
        <title>The Global Catalogue of Microorganisms (GCM) 10K type strain sequencing project: providing services to taxonomists for standard genome sequencing and annotation.</title>
        <authorList>
            <consortium name="The Broad Institute Genomics Platform"/>
            <consortium name="The Broad Institute Genome Sequencing Center for Infectious Disease"/>
            <person name="Wu L."/>
            <person name="Ma J."/>
        </authorList>
    </citation>
    <scope>NUCLEOTIDE SEQUENCE [LARGE SCALE GENOMIC DNA]</scope>
    <source>
        <strain evidence="3">CCUG 62945</strain>
    </source>
</reference>
<keyword evidence="1" id="KW-1133">Transmembrane helix</keyword>
<dbReference type="Proteomes" id="UP001596473">
    <property type="component" value="Unassembled WGS sequence"/>
</dbReference>
<gene>
    <name evidence="2" type="ORF">ACFQNF_05670</name>
</gene>
<keyword evidence="1" id="KW-0472">Membrane</keyword>
<dbReference type="EMBL" id="JBHTBQ010000009">
    <property type="protein sequence ID" value="MFC7419363.1"/>
    <property type="molecule type" value="Genomic_DNA"/>
</dbReference>
<evidence type="ECO:0000313" key="2">
    <source>
        <dbReference type="EMBL" id="MFC7419363.1"/>
    </source>
</evidence>
<dbReference type="RefSeq" id="WP_380186800.1">
    <property type="nucleotide sequence ID" value="NZ_JBHTBQ010000009.1"/>
</dbReference>
<evidence type="ECO:0008006" key="4">
    <source>
        <dbReference type="Google" id="ProtNLM"/>
    </source>
</evidence>
<evidence type="ECO:0000313" key="3">
    <source>
        <dbReference type="Proteomes" id="UP001596473"/>
    </source>
</evidence>
<accession>A0ABW2QV87</accession>
<protein>
    <recommendedName>
        <fullName evidence="4">Holin</fullName>
    </recommendedName>
</protein>
<feature type="transmembrane region" description="Helical" evidence="1">
    <location>
        <begin position="44"/>
        <end position="60"/>
    </location>
</feature>
<sequence>MKLSDLITEPNTGRLSHSKIWANIACASATVVFVRQGWAGTLSADIWFAYLGIVGGYAVAQRWLASRKGGSDAA</sequence>
<proteinExistence type="predicted"/>